<keyword evidence="5" id="KW-0663">Pyridoxal phosphate</keyword>
<gene>
    <name evidence="7" type="ORF">Rhe02_57120</name>
</gene>
<evidence type="ECO:0000259" key="6">
    <source>
        <dbReference type="Pfam" id="PF00155"/>
    </source>
</evidence>
<dbReference type="InterPro" id="IPR051326">
    <property type="entry name" value="Kynurenine-oxoglutarate_AT"/>
</dbReference>
<dbReference type="EMBL" id="BONY01000038">
    <property type="protein sequence ID" value="GIH07645.1"/>
    <property type="molecule type" value="Genomic_DNA"/>
</dbReference>
<comment type="caution">
    <text evidence="7">The sequence shown here is derived from an EMBL/GenBank/DDBJ whole genome shotgun (WGS) entry which is preliminary data.</text>
</comment>
<accession>A0A8J3VII7</accession>
<dbReference type="InterPro" id="IPR015421">
    <property type="entry name" value="PyrdxlP-dep_Trfase_major"/>
</dbReference>
<proteinExistence type="inferred from homology"/>
<evidence type="ECO:0000313" key="7">
    <source>
        <dbReference type="EMBL" id="GIH07645.1"/>
    </source>
</evidence>
<comment type="cofactor">
    <cofactor evidence="1">
        <name>pyridoxal 5'-phosphate</name>
        <dbReference type="ChEBI" id="CHEBI:597326"/>
    </cofactor>
</comment>
<dbReference type="Gene3D" id="3.90.1150.10">
    <property type="entry name" value="Aspartate Aminotransferase, domain 1"/>
    <property type="match status" value="1"/>
</dbReference>
<reference evidence="7" key="1">
    <citation type="submission" date="2021-01" db="EMBL/GenBank/DDBJ databases">
        <title>Whole genome shotgun sequence of Rhizocola hellebori NBRC 109834.</title>
        <authorList>
            <person name="Komaki H."/>
            <person name="Tamura T."/>
        </authorList>
    </citation>
    <scope>NUCLEOTIDE SEQUENCE</scope>
    <source>
        <strain evidence="7">NBRC 109834</strain>
    </source>
</reference>
<keyword evidence="4" id="KW-0808">Transferase</keyword>
<dbReference type="FunFam" id="3.40.640.10:FF:000024">
    <property type="entry name" value="Kynurenine--oxoglutarate transaminase 3"/>
    <property type="match status" value="1"/>
</dbReference>
<dbReference type="AlphaFoldDB" id="A0A8J3VII7"/>
<dbReference type="SUPFAM" id="SSF53383">
    <property type="entry name" value="PLP-dependent transferases"/>
    <property type="match status" value="1"/>
</dbReference>
<dbReference type="Proteomes" id="UP000612899">
    <property type="component" value="Unassembled WGS sequence"/>
</dbReference>
<name>A0A8J3VII7_9ACTN</name>
<dbReference type="InterPro" id="IPR015424">
    <property type="entry name" value="PyrdxlP-dep_Trfase"/>
</dbReference>
<dbReference type="Gene3D" id="3.40.640.10">
    <property type="entry name" value="Type I PLP-dependent aspartate aminotransferase-like (Major domain)"/>
    <property type="match status" value="1"/>
</dbReference>
<dbReference type="Pfam" id="PF00155">
    <property type="entry name" value="Aminotran_1_2"/>
    <property type="match status" value="1"/>
</dbReference>
<protein>
    <submittedName>
        <fullName evidence="7">Putative aminotransferase</fullName>
    </submittedName>
</protein>
<sequence length="416" mass="44749">MGHPDHGHALDIFELHHVVIKTSTGSLDGVRDLTSSKLRDVGTTIFTEMTALARKTGAVNLGQGFPDSDGPPKVLAAAQAAIASGLNQYPPLDGLPELKQAIASTRQARYGQEFDPDGQIMVTAGATEAIASAIIALCEPGDEVVLFEPYYDSYLANLAMAGAVRRPVQLRPDGERFGFDPDELRAAITPRTKLLLLNSPHNPTGKVFTRQELELIAALCIEHDLIAVTDEVYEYLIYDGLAHLPLATLPGMAERTLTISSAGKTFSATGWKVGWACGPANLVAAARKAKQFLTFAGGTPFHAAVAVGLTEELGWVSALCADLQSRRDRLRAGLEACGAKTYPCEGTYFLQIDARSLGFDDGIEFCHHLVAKAGVVAIPAQVFFDDVESGKRYVRFAFCKSDVVLDEAIARLERSF</sequence>
<dbReference type="GO" id="GO:0030170">
    <property type="term" value="F:pyridoxal phosphate binding"/>
    <property type="evidence" value="ECO:0007669"/>
    <property type="project" value="InterPro"/>
</dbReference>
<evidence type="ECO:0000256" key="4">
    <source>
        <dbReference type="ARBA" id="ARBA00022679"/>
    </source>
</evidence>
<dbReference type="NCBIfam" id="NF005855">
    <property type="entry name" value="PRK07777.1"/>
    <property type="match status" value="1"/>
</dbReference>
<dbReference type="GO" id="GO:0005737">
    <property type="term" value="C:cytoplasm"/>
    <property type="evidence" value="ECO:0007669"/>
    <property type="project" value="TreeGrafter"/>
</dbReference>
<dbReference type="PANTHER" id="PTHR43807">
    <property type="entry name" value="FI04487P"/>
    <property type="match status" value="1"/>
</dbReference>
<comment type="similarity">
    <text evidence="2">Belongs to the class-I pyridoxal-phosphate-dependent aminotransferase family.</text>
</comment>
<evidence type="ECO:0000256" key="2">
    <source>
        <dbReference type="ARBA" id="ARBA00007441"/>
    </source>
</evidence>
<organism evidence="7 8">
    <name type="scientific">Rhizocola hellebori</name>
    <dbReference type="NCBI Taxonomy" id="1392758"/>
    <lineage>
        <taxon>Bacteria</taxon>
        <taxon>Bacillati</taxon>
        <taxon>Actinomycetota</taxon>
        <taxon>Actinomycetes</taxon>
        <taxon>Micromonosporales</taxon>
        <taxon>Micromonosporaceae</taxon>
        <taxon>Rhizocola</taxon>
    </lineage>
</organism>
<feature type="domain" description="Aminotransferase class I/classII large" evidence="6">
    <location>
        <begin position="59"/>
        <end position="412"/>
    </location>
</feature>
<evidence type="ECO:0000256" key="3">
    <source>
        <dbReference type="ARBA" id="ARBA00022576"/>
    </source>
</evidence>
<evidence type="ECO:0000313" key="8">
    <source>
        <dbReference type="Proteomes" id="UP000612899"/>
    </source>
</evidence>
<dbReference type="PANTHER" id="PTHR43807:SF20">
    <property type="entry name" value="FI04487P"/>
    <property type="match status" value="1"/>
</dbReference>
<keyword evidence="8" id="KW-1185">Reference proteome</keyword>
<dbReference type="InterPro" id="IPR015422">
    <property type="entry name" value="PyrdxlP-dep_Trfase_small"/>
</dbReference>
<dbReference type="CDD" id="cd00609">
    <property type="entry name" value="AAT_like"/>
    <property type="match status" value="1"/>
</dbReference>
<evidence type="ECO:0000256" key="1">
    <source>
        <dbReference type="ARBA" id="ARBA00001933"/>
    </source>
</evidence>
<dbReference type="InterPro" id="IPR004839">
    <property type="entry name" value="Aminotransferase_I/II_large"/>
</dbReference>
<evidence type="ECO:0000256" key="5">
    <source>
        <dbReference type="ARBA" id="ARBA00022898"/>
    </source>
</evidence>
<keyword evidence="3 7" id="KW-0032">Aminotransferase</keyword>
<dbReference type="GO" id="GO:0016212">
    <property type="term" value="F:kynurenine-oxoglutarate transaminase activity"/>
    <property type="evidence" value="ECO:0007669"/>
    <property type="project" value="TreeGrafter"/>
</dbReference>